<dbReference type="STRING" id="531814.SAMN04487944_103194"/>
<dbReference type="NCBIfam" id="TIGR02406">
    <property type="entry name" value="ectoine_EctA"/>
    <property type="match status" value="1"/>
</dbReference>
<name>A0A1H9NKQ6_9BACI</name>
<gene>
    <name evidence="9" type="primary">ectA</name>
    <name evidence="11" type="ORF">SAMN04487944_103194</name>
</gene>
<dbReference type="GO" id="GO:0033816">
    <property type="term" value="F:diaminobutyrate acetyltransferase activity"/>
    <property type="evidence" value="ECO:0007669"/>
    <property type="project" value="UniProtKB-EC"/>
</dbReference>
<reference evidence="11 12" key="1">
    <citation type="submission" date="2016-10" db="EMBL/GenBank/DDBJ databases">
        <authorList>
            <person name="de Groot N.N."/>
        </authorList>
    </citation>
    <scope>NUCLEOTIDE SEQUENCE [LARGE SCALE GENOMIC DNA]</scope>
    <source>
        <strain evidence="11 12">CGMCC 1.7727</strain>
    </source>
</reference>
<evidence type="ECO:0000256" key="2">
    <source>
        <dbReference type="ARBA" id="ARBA00004978"/>
    </source>
</evidence>
<feature type="domain" description="N-acetyltransferase" evidence="10">
    <location>
        <begin position="14"/>
        <end position="171"/>
    </location>
</feature>
<evidence type="ECO:0000256" key="1">
    <source>
        <dbReference type="ARBA" id="ARBA00003741"/>
    </source>
</evidence>
<dbReference type="Proteomes" id="UP000199687">
    <property type="component" value="Unassembled WGS sequence"/>
</dbReference>
<comment type="catalytic activity">
    <reaction evidence="8 9">
        <text>L-2,4-diaminobutanoate + acetyl-CoA = (2S)-4-acetamido-2-aminobutanoate + CoA + H(+)</text>
        <dbReference type="Rhea" id="RHEA:16901"/>
        <dbReference type="ChEBI" id="CHEBI:15378"/>
        <dbReference type="ChEBI" id="CHEBI:57287"/>
        <dbReference type="ChEBI" id="CHEBI:57288"/>
        <dbReference type="ChEBI" id="CHEBI:58761"/>
        <dbReference type="ChEBI" id="CHEBI:58929"/>
        <dbReference type="EC" id="2.3.1.178"/>
    </reaction>
</comment>
<dbReference type="Pfam" id="PF00583">
    <property type="entry name" value="Acetyltransf_1"/>
    <property type="match status" value="1"/>
</dbReference>
<evidence type="ECO:0000256" key="9">
    <source>
        <dbReference type="RuleBase" id="RU365045"/>
    </source>
</evidence>
<dbReference type="PROSITE" id="PS51186">
    <property type="entry name" value="GNAT"/>
    <property type="match status" value="1"/>
</dbReference>
<evidence type="ECO:0000256" key="7">
    <source>
        <dbReference type="ARBA" id="ARBA00023315"/>
    </source>
</evidence>
<dbReference type="InterPro" id="IPR012772">
    <property type="entry name" value="Ectoine_EctA"/>
</dbReference>
<dbReference type="SUPFAM" id="SSF55729">
    <property type="entry name" value="Acyl-CoA N-acyltransferases (Nat)"/>
    <property type="match status" value="1"/>
</dbReference>
<evidence type="ECO:0000256" key="5">
    <source>
        <dbReference type="ARBA" id="ARBA00017935"/>
    </source>
</evidence>
<keyword evidence="6 9" id="KW-0808">Transferase</keyword>
<evidence type="ECO:0000256" key="4">
    <source>
        <dbReference type="ARBA" id="ARBA00012355"/>
    </source>
</evidence>
<dbReference type="EMBL" id="FOGL01000003">
    <property type="protein sequence ID" value="SER36516.1"/>
    <property type="molecule type" value="Genomic_DNA"/>
</dbReference>
<proteinExistence type="inferred from homology"/>
<evidence type="ECO:0000313" key="12">
    <source>
        <dbReference type="Proteomes" id="UP000199687"/>
    </source>
</evidence>
<dbReference type="GO" id="GO:0019491">
    <property type="term" value="P:ectoine biosynthetic process"/>
    <property type="evidence" value="ECO:0007669"/>
    <property type="project" value="UniProtKB-UniPathway"/>
</dbReference>
<dbReference type="CDD" id="cd04301">
    <property type="entry name" value="NAT_SF"/>
    <property type="match status" value="1"/>
</dbReference>
<protein>
    <recommendedName>
        <fullName evidence="5 9">L-2,4-diaminobutyric acid acetyltransferase</fullName>
        <shortName evidence="9">DABA acetyltransferase</shortName>
        <ecNumber evidence="4 9">2.3.1.178</ecNumber>
    </recommendedName>
</protein>
<comment type="pathway">
    <text evidence="2 9">Amine and polyamine biosynthesis; ectoine biosynthesis; L-ectoine from L-aspartate 4-semialdehyde: step 2/3.</text>
</comment>
<dbReference type="EC" id="2.3.1.178" evidence="4 9"/>
<comment type="function">
    <text evidence="1 9">Catalyzes the acetylation of L-2,4-diaminobutyrate (DABA) to gamma-N-acetyl-alpha,gamma-diaminobutyric acid (ADABA) with acetyl coenzyme A.</text>
</comment>
<comment type="similarity">
    <text evidence="3 9">Belongs to the acetyltransferase family. EctA subfamily.</text>
</comment>
<evidence type="ECO:0000259" key="10">
    <source>
        <dbReference type="PROSITE" id="PS51186"/>
    </source>
</evidence>
<accession>A0A1H9NKQ6</accession>
<dbReference type="AlphaFoldDB" id="A0A1H9NKQ6"/>
<evidence type="ECO:0000313" key="11">
    <source>
        <dbReference type="EMBL" id="SER36516.1"/>
    </source>
</evidence>
<dbReference type="Gene3D" id="3.40.630.30">
    <property type="match status" value="1"/>
</dbReference>
<keyword evidence="7 9" id="KW-0012">Acyltransferase</keyword>
<dbReference type="InterPro" id="IPR016181">
    <property type="entry name" value="Acyl_CoA_acyltransferase"/>
</dbReference>
<evidence type="ECO:0000256" key="6">
    <source>
        <dbReference type="ARBA" id="ARBA00022679"/>
    </source>
</evidence>
<keyword evidence="12" id="KW-1185">Reference proteome</keyword>
<dbReference type="UniPathway" id="UPA00067">
    <property type="reaction ID" value="UER00122"/>
</dbReference>
<organism evidence="11 12">
    <name type="scientific">Gracilibacillus ureilyticus</name>
    <dbReference type="NCBI Taxonomy" id="531814"/>
    <lineage>
        <taxon>Bacteria</taxon>
        <taxon>Bacillati</taxon>
        <taxon>Bacillota</taxon>
        <taxon>Bacilli</taxon>
        <taxon>Bacillales</taxon>
        <taxon>Bacillaceae</taxon>
        <taxon>Gracilibacillus</taxon>
    </lineage>
</organism>
<sequence length="171" mass="19303">MINKQFEQTPDQKITLSHPSKEDGAAMWELVTQSTLDTNSSYKYILMSEYFNETCVVAKQNNQVVGFITAFIPPKNEDAIFIWQVGVDASQRGKGIASKMLHFLLESKACQEVTFVEATITPSNRASQSLFQKLARDFDTEIQSTEFFTEDLFPGEGHEQELKFIVGPIAH</sequence>
<evidence type="ECO:0000256" key="3">
    <source>
        <dbReference type="ARBA" id="ARBA00010712"/>
    </source>
</evidence>
<evidence type="ECO:0000256" key="8">
    <source>
        <dbReference type="ARBA" id="ARBA00048924"/>
    </source>
</evidence>
<dbReference type="InterPro" id="IPR000182">
    <property type="entry name" value="GNAT_dom"/>
</dbReference>